<feature type="region of interest" description="Disordered" evidence="1">
    <location>
        <begin position="46"/>
        <end position="73"/>
    </location>
</feature>
<reference evidence="2 3" key="1">
    <citation type="submission" date="2019-03" db="EMBL/GenBank/DDBJ databases">
        <title>First draft genome of Liparis tanakae, snailfish: a comprehensive survey of snailfish specific genes.</title>
        <authorList>
            <person name="Kim W."/>
            <person name="Song I."/>
            <person name="Jeong J.-H."/>
            <person name="Kim D."/>
            <person name="Kim S."/>
            <person name="Ryu S."/>
            <person name="Song J.Y."/>
            <person name="Lee S.K."/>
        </authorList>
    </citation>
    <scope>NUCLEOTIDE SEQUENCE [LARGE SCALE GENOMIC DNA]</scope>
    <source>
        <tissue evidence="2">Muscle</tissue>
    </source>
</reference>
<dbReference type="AlphaFoldDB" id="A0A4Z2IN74"/>
<name>A0A4Z2IN74_9TELE</name>
<feature type="compositionally biased region" description="Polar residues" evidence="1">
    <location>
        <begin position="62"/>
        <end position="73"/>
    </location>
</feature>
<sequence length="73" mass="7971">MLLGGRRGPLFQPLGPCPHTTPKLAQLSPLHYALIRTLIALRGGRDRPIPAPPQTAPDCFWVQNSYPRDSGAN</sequence>
<organism evidence="2 3">
    <name type="scientific">Liparis tanakae</name>
    <name type="common">Tanaka's snailfish</name>
    <dbReference type="NCBI Taxonomy" id="230148"/>
    <lineage>
        <taxon>Eukaryota</taxon>
        <taxon>Metazoa</taxon>
        <taxon>Chordata</taxon>
        <taxon>Craniata</taxon>
        <taxon>Vertebrata</taxon>
        <taxon>Euteleostomi</taxon>
        <taxon>Actinopterygii</taxon>
        <taxon>Neopterygii</taxon>
        <taxon>Teleostei</taxon>
        <taxon>Neoteleostei</taxon>
        <taxon>Acanthomorphata</taxon>
        <taxon>Eupercaria</taxon>
        <taxon>Perciformes</taxon>
        <taxon>Cottioidei</taxon>
        <taxon>Cottales</taxon>
        <taxon>Liparidae</taxon>
        <taxon>Liparis</taxon>
    </lineage>
</organism>
<proteinExistence type="predicted"/>
<keyword evidence="3" id="KW-1185">Reference proteome</keyword>
<evidence type="ECO:0000313" key="3">
    <source>
        <dbReference type="Proteomes" id="UP000314294"/>
    </source>
</evidence>
<accession>A0A4Z2IN74</accession>
<evidence type="ECO:0000313" key="2">
    <source>
        <dbReference type="EMBL" id="TNN78613.1"/>
    </source>
</evidence>
<protein>
    <submittedName>
        <fullName evidence="2">Uncharacterized protein</fullName>
    </submittedName>
</protein>
<comment type="caution">
    <text evidence="2">The sequence shown here is derived from an EMBL/GenBank/DDBJ whole genome shotgun (WGS) entry which is preliminary data.</text>
</comment>
<dbReference type="Proteomes" id="UP000314294">
    <property type="component" value="Unassembled WGS sequence"/>
</dbReference>
<gene>
    <name evidence="2" type="ORF">EYF80_011208</name>
</gene>
<dbReference type="EMBL" id="SRLO01000072">
    <property type="protein sequence ID" value="TNN78613.1"/>
    <property type="molecule type" value="Genomic_DNA"/>
</dbReference>
<evidence type="ECO:0000256" key="1">
    <source>
        <dbReference type="SAM" id="MobiDB-lite"/>
    </source>
</evidence>